<evidence type="ECO:0000313" key="2">
    <source>
        <dbReference type="EMBL" id="KAK4723755.1"/>
    </source>
</evidence>
<feature type="compositionally biased region" description="Polar residues" evidence="1">
    <location>
        <begin position="65"/>
        <end position="79"/>
    </location>
</feature>
<feature type="region of interest" description="Disordered" evidence="1">
    <location>
        <begin position="41"/>
        <end position="81"/>
    </location>
</feature>
<organism evidence="2 3">
    <name type="scientific">Solanum pinnatisectum</name>
    <name type="common">tansyleaf nightshade</name>
    <dbReference type="NCBI Taxonomy" id="50273"/>
    <lineage>
        <taxon>Eukaryota</taxon>
        <taxon>Viridiplantae</taxon>
        <taxon>Streptophyta</taxon>
        <taxon>Embryophyta</taxon>
        <taxon>Tracheophyta</taxon>
        <taxon>Spermatophyta</taxon>
        <taxon>Magnoliopsida</taxon>
        <taxon>eudicotyledons</taxon>
        <taxon>Gunneridae</taxon>
        <taxon>Pentapetalae</taxon>
        <taxon>asterids</taxon>
        <taxon>lamiids</taxon>
        <taxon>Solanales</taxon>
        <taxon>Solanaceae</taxon>
        <taxon>Solanoideae</taxon>
        <taxon>Solaneae</taxon>
        <taxon>Solanum</taxon>
    </lineage>
</organism>
<accession>A0AAV9LGX0</accession>
<sequence length="194" mass="21894">MDVAPSTNTRRIYDYEDLDWAENRFKRLHDPLLMAKVKVGKLKKDGPSSSKAQVPKTPKKKGINQKDNVNQPQTTNQFVKQPRSLIDMKLVNNDLVDNADVEVKEQTHVQQHEVVENADTLKDERGNEDVSKPPSTVDVPVEGNASKKVIFVDTSKDQRASEDVSNEVIVSTSLVYSFNVSFTYDVVFVPILKH</sequence>
<protein>
    <submittedName>
        <fullName evidence="2">Uncharacterized protein</fullName>
    </submittedName>
</protein>
<evidence type="ECO:0000256" key="1">
    <source>
        <dbReference type="SAM" id="MobiDB-lite"/>
    </source>
</evidence>
<dbReference type="EMBL" id="JAWPEI010000006">
    <property type="protein sequence ID" value="KAK4723755.1"/>
    <property type="molecule type" value="Genomic_DNA"/>
</dbReference>
<proteinExistence type="predicted"/>
<feature type="compositionally biased region" description="Basic and acidic residues" evidence="1">
    <location>
        <begin position="117"/>
        <end position="131"/>
    </location>
</feature>
<gene>
    <name evidence="2" type="ORF">R3W88_026534</name>
</gene>
<keyword evidence="3" id="KW-1185">Reference proteome</keyword>
<dbReference type="AlphaFoldDB" id="A0AAV9LGX0"/>
<comment type="caution">
    <text evidence="2">The sequence shown here is derived from an EMBL/GenBank/DDBJ whole genome shotgun (WGS) entry which is preliminary data.</text>
</comment>
<dbReference type="Proteomes" id="UP001311915">
    <property type="component" value="Unassembled WGS sequence"/>
</dbReference>
<evidence type="ECO:0000313" key="3">
    <source>
        <dbReference type="Proteomes" id="UP001311915"/>
    </source>
</evidence>
<name>A0AAV9LGX0_9SOLN</name>
<feature type="region of interest" description="Disordered" evidence="1">
    <location>
        <begin position="117"/>
        <end position="138"/>
    </location>
</feature>
<reference evidence="2 3" key="1">
    <citation type="submission" date="2023-10" db="EMBL/GenBank/DDBJ databases">
        <title>Genome-Wide Identification Analysis in wild type Solanum Pinnatisectum Reveals Some Genes Defensing Phytophthora Infestans.</title>
        <authorList>
            <person name="Sun C."/>
        </authorList>
    </citation>
    <scope>NUCLEOTIDE SEQUENCE [LARGE SCALE GENOMIC DNA]</scope>
    <source>
        <strain evidence="2">LQN</strain>
        <tissue evidence="2">Leaf</tissue>
    </source>
</reference>